<evidence type="ECO:0000313" key="1">
    <source>
        <dbReference type="EMBL" id="KAK3778689.1"/>
    </source>
</evidence>
<accession>A0AAE0ZZR2</accession>
<dbReference type="AlphaFoldDB" id="A0AAE0ZZR2"/>
<keyword evidence="2" id="KW-1185">Reference proteome</keyword>
<organism evidence="1 2">
    <name type="scientific">Elysia crispata</name>
    <name type="common">lettuce slug</name>
    <dbReference type="NCBI Taxonomy" id="231223"/>
    <lineage>
        <taxon>Eukaryota</taxon>
        <taxon>Metazoa</taxon>
        <taxon>Spiralia</taxon>
        <taxon>Lophotrochozoa</taxon>
        <taxon>Mollusca</taxon>
        <taxon>Gastropoda</taxon>
        <taxon>Heterobranchia</taxon>
        <taxon>Euthyneura</taxon>
        <taxon>Panpulmonata</taxon>
        <taxon>Sacoglossa</taxon>
        <taxon>Placobranchoidea</taxon>
        <taxon>Plakobranchidae</taxon>
        <taxon>Elysia</taxon>
    </lineage>
</organism>
<reference evidence="1" key="1">
    <citation type="journal article" date="2023" name="G3 (Bethesda)">
        <title>A reference genome for the long-term kleptoplast-retaining sea slug Elysia crispata morphotype clarki.</title>
        <authorList>
            <person name="Eastman K.E."/>
            <person name="Pendleton A.L."/>
            <person name="Shaikh M.A."/>
            <person name="Suttiyut T."/>
            <person name="Ogas R."/>
            <person name="Tomko P."/>
            <person name="Gavelis G."/>
            <person name="Widhalm J.R."/>
            <person name="Wisecaver J.H."/>
        </authorList>
    </citation>
    <scope>NUCLEOTIDE SEQUENCE</scope>
    <source>
        <strain evidence="1">ECLA1</strain>
    </source>
</reference>
<proteinExistence type="predicted"/>
<name>A0AAE0ZZR2_9GAST</name>
<dbReference type="EMBL" id="JAWDGP010002895">
    <property type="protein sequence ID" value="KAK3778689.1"/>
    <property type="molecule type" value="Genomic_DNA"/>
</dbReference>
<evidence type="ECO:0000313" key="2">
    <source>
        <dbReference type="Proteomes" id="UP001283361"/>
    </source>
</evidence>
<comment type="caution">
    <text evidence="1">The sequence shown here is derived from an EMBL/GenBank/DDBJ whole genome shotgun (WGS) entry which is preliminary data.</text>
</comment>
<sequence>MYPITGLTRLITADRSRQVQAAARLVQVSWSAKLHVPLVSITQVLTHANLTAKLSHRPPATWGLEFESAGGRLV</sequence>
<gene>
    <name evidence="1" type="ORF">RRG08_012962</name>
</gene>
<dbReference type="Proteomes" id="UP001283361">
    <property type="component" value="Unassembled WGS sequence"/>
</dbReference>
<protein>
    <submittedName>
        <fullName evidence="1">Uncharacterized protein</fullName>
    </submittedName>
</protein>